<protein>
    <submittedName>
        <fullName evidence="2">Uncharacterized protein</fullName>
    </submittedName>
</protein>
<sequence length="321" mass="34840">MKVRSLVLAFALLTAAACASSNDDNDDAGRAPPGPMHPAVASFFDDFHASRYSLAARHAQALDGAAAAAPQDGPVSFVRGLAHLWHVGEFARDPRPNGPALETEARASLELFSTAKQKNPDDARVDCFLGLQQLNAGRAIHDDALVQQGYATLEAGVRAWPQFSLFCKSLAYDGLPASDPDYAKAVDAAFDTYEACFGEKADRNHPDISKYLDRATDTGPNRACWNDWIAPHNAEGFYLYWGDLLVKQGKVDVARIVYNNAKLVKEYPKWPYKSLLDDRLNANLQAKAALYWDADPKNDPPLGGASAGHACTYCHAATADE</sequence>
<feature type="signal peptide" evidence="1">
    <location>
        <begin position="1"/>
        <end position="19"/>
    </location>
</feature>
<name>A0ABZ2L531_9BACT</name>
<dbReference type="EMBL" id="CP089983">
    <property type="protein sequence ID" value="WXB06051.1"/>
    <property type="molecule type" value="Genomic_DNA"/>
</dbReference>
<evidence type="ECO:0000256" key="1">
    <source>
        <dbReference type="SAM" id="SignalP"/>
    </source>
</evidence>
<evidence type="ECO:0000313" key="2">
    <source>
        <dbReference type="EMBL" id="WXB06051.1"/>
    </source>
</evidence>
<keyword evidence="3" id="KW-1185">Reference proteome</keyword>
<evidence type="ECO:0000313" key="3">
    <source>
        <dbReference type="Proteomes" id="UP001374803"/>
    </source>
</evidence>
<keyword evidence="1" id="KW-0732">Signal</keyword>
<dbReference type="PROSITE" id="PS51257">
    <property type="entry name" value="PROKAR_LIPOPROTEIN"/>
    <property type="match status" value="1"/>
</dbReference>
<feature type="chain" id="PRO_5045231110" evidence="1">
    <location>
        <begin position="20"/>
        <end position="321"/>
    </location>
</feature>
<dbReference type="RefSeq" id="WP_394835701.1">
    <property type="nucleotide sequence ID" value="NZ_CP089929.1"/>
</dbReference>
<reference evidence="2" key="1">
    <citation type="submission" date="2021-12" db="EMBL/GenBank/DDBJ databases">
        <title>Discovery of the Pendulisporaceae a myxobacterial family with distinct sporulation behavior and unique specialized metabolism.</title>
        <authorList>
            <person name="Garcia R."/>
            <person name="Popoff A."/>
            <person name="Bader C.D."/>
            <person name="Loehr J."/>
            <person name="Walesch S."/>
            <person name="Walt C."/>
            <person name="Boldt J."/>
            <person name="Bunk B."/>
            <person name="Haeckl F.J.F.P.J."/>
            <person name="Gunesch A.P."/>
            <person name="Birkelbach J."/>
            <person name="Nuebel U."/>
            <person name="Pietschmann T."/>
            <person name="Bach T."/>
            <person name="Mueller R."/>
        </authorList>
    </citation>
    <scope>NUCLEOTIDE SEQUENCE</scope>
    <source>
        <strain evidence="2">MSr11367</strain>
    </source>
</reference>
<gene>
    <name evidence="2" type="ORF">LVJ94_02070</name>
</gene>
<organism evidence="2 3">
    <name type="scientific">Pendulispora rubella</name>
    <dbReference type="NCBI Taxonomy" id="2741070"/>
    <lineage>
        <taxon>Bacteria</taxon>
        <taxon>Pseudomonadati</taxon>
        <taxon>Myxococcota</taxon>
        <taxon>Myxococcia</taxon>
        <taxon>Myxococcales</taxon>
        <taxon>Sorangiineae</taxon>
        <taxon>Pendulisporaceae</taxon>
        <taxon>Pendulispora</taxon>
    </lineage>
</organism>
<dbReference type="Proteomes" id="UP001374803">
    <property type="component" value="Chromosome"/>
</dbReference>
<accession>A0ABZ2L531</accession>
<proteinExistence type="predicted"/>